<name>R1HA95_9GAMM</name>
<dbReference type="Pfam" id="PF00034">
    <property type="entry name" value="Cytochrom_C"/>
    <property type="match status" value="1"/>
</dbReference>
<evidence type="ECO:0000256" key="4">
    <source>
        <dbReference type="PROSITE-ProRule" id="PRU00433"/>
    </source>
</evidence>
<accession>R1HA95</accession>
<evidence type="ECO:0000256" key="2">
    <source>
        <dbReference type="ARBA" id="ARBA00022723"/>
    </source>
</evidence>
<dbReference type="GO" id="GO:0046872">
    <property type="term" value="F:metal ion binding"/>
    <property type="evidence" value="ECO:0007669"/>
    <property type="project" value="UniProtKB-KW"/>
</dbReference>
<dbReference type="SUPFAM" id="SSF46626">
    <property type="entry name" value="Cytochrome c"/>
    <property type="match status" value="1"/>
</dbReference>
<keyword evidence="2 4" id="KW-0479">Metal-binding</keyword>
<dbReference type="GO" id="GO:0020037">
    <property type="term" value="F:heme binding"/>
    <property type="evidence" value="ECO:0007669"/>
    <property type="project" value="InterPro"/>
</dbReference>
<evidence type="ECO:0000313" key="6">
    <source>
        <dbReference type="EMBL" id="EOD55349.1"/>
    </source>
</evidence>
<dbReference type="PROSITE" id="PS51007">
    <property type="entry name" value="CYTC"/>
    <property type="match status" value="1"/>
</dbReference>
<evidence type="ECO:0000259" key="5">
    <source>
        <dbReference type="PROSITE" id="PS51007"/>
    </source>
</evidence>
<dbReference type="OrthoDB" id="6120839at2"/>
<feature type="domain" description="Cytochrome c" evidence="5">
    <location>
        <begin position="82"/>
        <end position="182"/>
    </location>
</feature>
<gene>
    <name evidence="6" type="ORF">G113_09467</name>
</gene>
<dbReference type="Gene3D" id="1.10.760.10">
    <property type="entry name" value="Cytochrome c-like domain"/>
    <property type="match status" value="1"/>
</dbReference>
<dbReference type="EMBL" id="AQGQ01000050">
    <property type="protein sequence ID" value="EOD55349.1"/>
    <property type="molecule type" value="Genomic_DNA"/>
</dbReference>
<organism evidence="6 7">
    <name type="scientific">Aeromonas molluscorum 848</name>
    <dbReference type="NCBI Taxonomy" id="1268236"/>
    <lineage>
        <taxon>Bacteria</taxon>
        <taxon>Pseudomonadati</taxon>
        <taxon>Pseudomonadota</taxon>
        <taxon>Gammaproteobacteria</taxon>
        <taxon>Aeromonadales</taxon>
        <taxon>Aeromonadaceae</taxon>
        <taxon>Aeromonas</taxon>
    </lineage>
</organism>
<keyword evidence="1 4" id="KW-0349">Heme</keyword>
<keyword evidence="3 4" id="KW-0408">Iron</keyword>
<sequence>MFAIAPTSGGGVAIIALFEVINPDVDKEPQMSSTQLVLGALSVLLMATSANGLDGPAMNGARIYFTGTSERGTTATPANTHGDMMHGDGQWLTCASCHGPQGRGGSHVMHMWTMTAPDIRYVALRNMSELKDRQRPYDIDDFRQQVEKGRHPDGTEVAAQMPRWQMSDADLTDLFTYLKALSQ</sequence>
<reference evidence="6 7" key="1">
    <citation type="journal article" date="2013" name="Genome Announc.">
        <title>Draft Genome Sequence of Aeromonas molluscorum Strain 848TT, Isolated from Bivalve Molluscs.</title>
        <authorList>
            <person name="Spataro N."/>
            <person name="Farfan M."/>
            <person name="Albarral V."/>
            <person name="Sanglas A."/>
            <person name="Loren J.G."/>
            <person name="Fuste M.C."/>
            <person name="Bosch E."/>
        </authorList>
    </citation>
    <scope>NUCLEOTIDE SEQUENCE [LARGE SCALE GENOMIC DNA]</scope>
    <source>
        <strain evidence="6 7">848</strain>
    </source>
</reference>
<comment type="caution">
    <text evidence="6">The sequence shown here is derived from an EMBL/GenBank/DDBJ whole genome shotgun (WGS) entry which is preliminary data.</text>
</comment>
<dbReference type="PATRIC" id="fig|1268236.3.peg.1869"/>
<evidence type="ECO:0000256" key="3">
    <source>
        <dbReference type="ARBA" id="ARBA00023004"/>
    </source>
</evidence>
<proteinExistence type="predicted"/>
<dbReference type="RefSeq" id="WP_005899496.1">
    <property type="nucleotide sequence ID" value="NZ_AQGQ01000050.1"/>
</dbReference>
<dbReference type="InterPro" id="IPR036909">
    <property type="entry name" value="Cyt_c-like_dom_sf"/>
</dbReference>
<dbReference type="AlphaFoldDB" id="R1HA95"/>
<dbReference type="GO" id="GO:0009055">
    <property type="term" value="F:electron transfer activity"/>
    <property type="evidence" value="ECO:0007669"/>
    <property type="project" value="InterPro"/>
</dbReference>
<evidence type="ECO:0000256" key="1">
    <source>
        <dbReference type="ARBA" id="ARBA00022617"/>
    </source>
</evidence>
<keyword evidence="7" id="KW-1185">Reference proteome</keyword>
<protein>
    <submittedName>
        <fullName evidence="6">Cytochrome C oxidase, subunit II</fullName>
    </submittedName>
</protein>
<dbReference type="InterPro" id="IPR009056">
    <property type="entry name" value="Cyt_c-like_dom"/>
</dbReference>
<evidence type="ECO:0000313" key="7">
    <source>
        <dbReference type="Proteomes" id="UP000013526"/>
    </source>
</evidence>
<dbReference type="Proteomes" id="UP000013526">
    <property type="component" value="Unassembled WGS sequence"/>
</dbReference>